<dbReference type="GO" id="GO:0016301">
    <property type="term" value="F:kinase activity"/>
    <property type="evidence" value="ECO:0007669"/>
    <property type="project" value="UniProtKB-KW"/>
</dbReference>
<evidence type="ECO:0000313" key="1">
    <source>
        <dbReference type="EMBL" id="MDR7299551.1"/>
    </source>
</evidence>
<evidence type="ECO:0000313" key="2">
    <source>
        <dbReference type="Proteomes" id="UP001180536"/>
    </source>
</evidence>
<dbReference type="Proteomes" id="UP001180536">
    <property type="component" value="Unassembled WGS sequence"/>
</dbReference>
<organism evidence="1 2">
    <name type="scientific">Pelomonas aquatica</name>
    <dbReference type="NCBI Taxonomy" id="431058"/>
    <lineage>
        <taxon>Bacteria</taxon>
        <taxon>Pseudomonadati</taxon>
        <taxon>Pseudomonadota</taxon>
        <taxon>Betaproteobacteria</taxon>
        <taxon>Burkholderiales</taxon>
        <taxon>Sphaerotilaceae</taxon>
        <taxon>Roseateles</taxon>
    </lineage>
</organism>
<dbReference type="InterPro" id="IPR027417">
    <property type="entry name" value="P-loop_NTPase"/>
</dbReference>
<sequence>MMRVKELGVDGCRAALRGGLRIVTGPFNCSLRTDVDGVAAELAALYGEHELAPAGDMIDFHVEVASTPGLRRWLRPQVQFLADGVTPFTPLPRAQALPMLEWGLNWCVTAYSHHLLVLHAACVARDDRAVILPAPPGSGKSTLCAALVNRGWRLLSDELTLVDFDAGLVRGLARPVNLKNASIDVIRRFAPEAYLTAPVHDTSKGTVALMAPPVASVQDGSAPARPCWMVLPRYEAGAAATLAPMPRGQAFLQIADNAMNYNILGRQGFETVGALAARCAHFSFRYGNLDEAMQVFDDLARGSA</sequence>
<dbReference type="SUPFAM" id="SSF53795">
    <property type="entry name" value="PEP carboxykinase-like"/>
    <property type="match status" value="1"/>
</dbReference>
<accession>A0ABU1ZHL7</accession>
<dbReference type="EMBL" id="JAVDXQ010000009">
    <property type="protein sequence ID" value="MDR7299551.1"/>
    <property type="molecule type" value="Genomic_DNA"/>
</dbReference>
<keyword evidence="1" id="KW-0808">Transferase</keyword>
<keyword evidence="1" id="KW-0418">Kinase</keyword>
<keyword evidence="2" id="KW-1185">Reference proteome</keyword>
<dbReference type="InterPro" id="IPR027600">
    <property type="entry name" value="HprK-rel_A"/>
</dbReference>
<dbReference type="NCBIfam" id="TIGR04352">
    <property type="entry name" value="HprK_rel_A"/>
    <property type="match status" value="1"/>
</dbReference>
<protein>
    <submittedName>
        <fullName evidence="1">HprK-related kinase A</fullName>
    </submittedName>
</protein>
<proteinExistence type="predicted"/>
<name>A0ABU1ZHL7_9BURK</name>
<gene>
    <name evidence="1" type="ORF">J2X16_004921</name>
</gene>
<comment type="caution">
    <text evidence="1">The sequence shown here is derived from an EMBL/GenBank/DDBJ whole genome shotgun (WGS) entry which is preliminary data.</text>
</comment>
<reference evidence="1 2" key="1">
    <citation type="submission" date="2023-07" db="EMBL/GenBank/DDBJ databases">
        <title>Sorghum-associated microbial communities from plants grown in Nebraska, USA.</title>
        <authorList>
            <person name="Schachtman D."/>
        </authorList>
    </citation>
    <scope>NUCLEOTIDE SEQUENCE [LARGE SCALE GENOMIC DNA]</scope>
    <source>
        <strain evidence="1 2">BE310</strain>
    </source>
</reference>
<dbReference type="Gene3D" id="3.40.50.300">
    <property type="entry name" value="P-loop containing nucleotide triphosphate hydrolases"/>
    <property type="match status" value="1"/>
</dbReference>